<dbReference type="EMBL" id="MF668275">
    <property type="protein sequence ID" value="ASZ73332.1"/>
    <property type="molecule type" value="Genomic_DNA"/>
</dbReference>
<organism evidence="1 2">
    <name type="scientific">Brevibacterium phage LuckyBarnes</name>
    <dbReference type="NCBI Taxonomy" id="2027888"/>
    <lineage>
        <taxon>Viruses</taxon>
        <taxon>Duplodnaviria</taxon>
        <taxon>Heunggongvirae</taxon>
        <taxon>Uroviricota</taxon>
        <taxon>Caudoviricetes</taxon>
        <taxon>Luckybarnesvirus</taxon>
        <taxon>Luckybarnesvirus luckybarnes</taxon>
    </lineage>
</organism>
<dbReference type="InterPro" id="IPR011231">
    <property type="entry name" value="Phage_VT1-Sakai_H0018"/>
</dbReference>
<reference evidence="2" key="1">
    <citation type="submission" date="2017-08" db="EMBL/GenBank/DDBJ databases">
        <authorList>
            <person name="de Groot N.N."/>
        </authorList>
    </citation>
    <scope>NUCLEOTIDE SEQUENCE [LARGE SCALE GENOMIC DNA]</scope>
</reference>
<accession>A0A249XNM3</accession>
<keyword evidence="2" id="KW-1185">Reference proteome</keyword>
<dbReference type="Proteomes" id="UP000224487">
    <property type="component" value="Genome"/>
</dbReference>
<proteinExistence type="predicted"/>
<evidence type="ECO:0000313" key="2">
    <source>
        <dbReference type="Proteomes" id="UP000224487"/>
    </source>
</evidence>
<evidence type="ECO:0000313" key="1">
    <source>
        <dbReference type="EMBL" id="ASZ73332.1"/>
    </source>
</evidence>
<gene>
    <name evidence="1" type="ORF">SEA_LUCKYBARNES_12</name>
</gene>
<protein>
    <submittedName>
        <fullName evidence="1">Scaffolding protein</fullName>
    </submittedName>
</protein>
<sequence>MAQNQLYPENKHIAITADKDYTSGQPVAIGNYRGVALVDAKEGDEVTVWLNGSWKIDVSGTLTPGQVVYMASNGTLTATAGANAWGLANVAKASGTGPAEVAPFGMLPPAAAAAG</sequence>
<dbReference type="Pfam" id="PF09956">
    <property type="entry name" value="Phage_cement_2"/>
    <property type="match status" value="1"/>
</dbReference>
<name>A0A249XNM3_9CAUD</name>